<evidence type="ECO:0000313" key="2">
    <source>
        <dbReference type="Ensembl" id="ENSHBUP00000034208.1"/>
    </source>
</evidence>
<keyword evidence="3" id="KW-1185">Reference proteome</keyword>
<dbReference type="STRING" id="8153.ENSHBUP00000034208"/>
<evidence type="ECO:0000313" key="3">
    <source>
        <dbReference type="Proteomes" id="UP000264840"/>
    </source>
</evidence>
<reference evidence="2" key="1">
    <citation type="submission" date="2025-08" db="UniProtKB">
        <authorList>
            <consortium name="Ensembl"/>
        </authorList>
    </citation>
    <scope>IDENTIFICATION</scope>
</reference>
<dbReference type="Ensembl" id="ENSHBUT00000035500.1">
    <property type="protein sequence ID" value="ENSHBUP00000034208.1"/>
    <property type="gene ID" value="ENSHBUG00000021596.1"/>
</dbReference>
<accession>A0A3Q3CZC9</accession>
<sequence length="113" mass="12892">MKITEGLPGKYTAVQMHLHWGGWDLEASGADHAIDGIRYMAEVGLQNTKTFFHFIKHFVLFSFQGGHFENTYYSDFIANLKKIKYAGELLTKTNKQKKNPTLLYLGSESKCDL</sequence>
<organism evidence="2 3">
    <name type="scientific">Haplochromis burtoni</name>
    <name type="common">Burton's mouthbrooder</name>
    <name type="synonym">Chromis burtoni</name>
    <dbReference type="NCBI Taxonomy" id="8153"/>
    <lineage>
        <taxon>Eukaryota</taxon>
        <taxon>Metazoa</taxon>
        <taxon>Chordata</taxon>
        <taxon>Craniata</taxon>
        <taxon>Vertebrata</taxon>
        <taxon>Euteleostomi</taxon>
        <taxon>Actinopterygii</taxon>
        <taxon>Neopterygii</taxon>
        <taxon>Teleostei</taxon>
        <taxon>Neoteleostei</taxon>
        <taxon>Acanthomorphata</taxon>
        <taxon>Ovalentaria</taxon>
        <taxon>Cichlomorphae</taxon>
        <taxon>Cichliformes</taxon>
        <taxon>Cichlidae</taxon>
        <taxon>African cichlids</taxon>
        <taxon>Pseudocrenilabrinae</taxon>
        <taxon>Haplochromini</taxon>
        <taxon>Haplochromis</taxon>
    </lineage>
</organism>
<dbReference type="Gene3D" id="3.10.200.10">
    <property type="entry name" value="Alpha carbonic anhydrase"/>
    <property type="match status" value="1"/>
</dbReference>
<dbReference type="GeneTree" id="ENSGT00940000160409"/>
<feature type="domain" description="Alpha-carbonic anhydrase" evidence="1">
    <location>
        <begin position="1"/>
        <end position="113"/>
    </location>
</feature>
<dbReference type="AlphaFoldDB" id="A0A3Q3CZC9"/>
<dbReference type="InterPro" id="IPR001148">
    <property type="entry name" value="CA_dom"/>
</dbReference>
<protein>
    <recommendedName>
        <fullName evidence="1">Alpha-carbonic anhydrase domain-containing protein</fullName>
    </recommendedName>
</protein>
<dbReference type="OMA" id="IRYAVIC"/>
<dbReference type="Proteomes" id="UP000264840">
    <property type="component" value="Unplaced"/>
</dbReference>
<reference evidence="2" key="2">
    <citation type="submission" date="2025-09" db="UniProtKB">
        <authorList>
            <consortium name="Ensembl"/>
        </authorList>
    </citation>
    <scope>IDENTIFICATION</scope>
</reference>
<proteinExistence type="predicted"/>
<dbReference type="PROSITE" id="PS51144">
    <property type="entry name" value="ALPHA_CA_2"/>
    <property type="match status" value="1"/>
</dbReference>
<dbReference type="InterPro" id="IPR036398">
    <property type="entry name" value="CA_dom_sf"/>
</dbReference>
<dbReference type="Pfam" id="PF00194">
    <property type="entry name" value="Carb_anhydrase"/>
    <property type="match status" value="1"/>
</dbReference>
<name>A0A3Q3CZC9_HAPBU</name>
<evidence type="ECO:0000259" key="1">
    <source>
        <dbReference type="PROSITE" id="PS51144"/>
    </source>
</evidence>
<dbReference type="SUPFAM" id="SSF51069">
    <property type="entry name" value="Carbonic anhydrase"/>
    <property type="match status" value="1"/>
</dbReference>